<protein>
    <recommendedName>
        <fullName evidence="6">Translocation and assembly module TamB C-terminal domain-containing protein</fullName>
    </recommendedName>
</protein>
<sequence>MAETDISPAEDPRPDEAEDREGPALLKWVLIVVGGLVVLAALAAALIDTAAGRRFLVLQLDGYTLSSGLTINLERIDGSLYGDAQIEGLRLSDLDGEFLEVPRARLDWNPFRLVSNHVDIDALEVPQARLDRLPRLNPSEDPDAPLLPNINIDIDRLEIGSLVLGPEITGQTHALAAEGEVHIAGGRAQTDLLIEALSREGMAGGDRLSLVLDAVPEENRLDVDASLDAPADGLLAAFTGLSEPLSLRVDGEGSWQDWEGVLALETGGNETELALTAADGTITAEGTAALAPFLPNSVLQRLAGDTTEVDLTAALGERRADIEFALASSALTASGGGGLNFADGRFEDGFSLSLNLLEPQALNDNVRGTDVRADVGLSGRLSRPEIDFDASASRFGLESVGFSGLRAVGQVRIDEGGAAIPVTLTANTATGLTDFLTPLTRDLEVAGTFRVTGTAATAPNLSVRSDNAAGRLALAVDLRDGSYDGNFTGRAPRFTWDVFGIFDARADIDFGSTDSGEFALSGPIRARSLQLNNAILAQLAGGPATVTGRLVAPGNGRYGLENMRVTGPDIEAEGYARYLPNGQLDVVLSGESAAYGPFTATVGGTVDAIAIDVNAANPVFGLPFRDVTAAIRGTPDGYRISARGMSDFGEATVEAIYTDDGRILLESASLAGITVTGELEQTPGGAYAGTLRASGNGLRGRIALDERAGGQFADIELTGRNLNFEAAGELPDLAIGRLGVDMTVQMTDGVPVIEGQANLADLIYGTTLVERARAIFDYENGRGAVGLVADGEAGLPFELAVNGRFTQTAFLAAIEGELSGQDFRTAEPLRLVAQDGGYRLLPTRIVTDSGEIRLAGRYDEGLVAKLRTDDFDLAMINAFLPSGGFGGRMSASVDWRQETMASFPEAELRIALDDFQRSGTVAVSEPVDASFRGQLDADGGRMTGEISERGLNIGRVRVALEPLPADEGPWLERLMGAPLSGGLRYNGPASALFSFAGLAGQSLDGPLAVAADFTGQVEAPELNGSLLANGLTYENETYGTRIRGIEARGTFTNDGFVLERLRGQAGEGTVSAEGRVSLSAAEEYPIDITLSFDEAQLAEADNLAARVSGDLSIVNAPGQQAMISGELTIPEARYRLVRGGEAEIATLEGVRRRSESRLLADAGPTVEAPTDPGDWALDITISANNRIYVSGMGLESEWGGRFDIGGTASNFRVGGEVNLERGTFSFAGQRFELVQGAVRFVEGEDLNPIIDIRAETDIDDITAIIDITGRAFNPQISFSSSPARPEEEVLALILFGGPPSELGAIEAVQLAASLNSLRGSGGGLNPLGELRRATGFDRLRVLGADEATGRGTALAVGAYLGEDVYLEVITDAEGFTATQIEVALSRAFSILSTISTSRGQSAGVRYSKDY</sequence>
<organism evidence="7 8">
    <name type="scientific">Pacificimonas flava</name>
    <dbReference type="NCBI Taxonomy" id="1234595"/>
    <lineage>
        <taxon>Bacteria</taxon>
        <taxon>Pseudomonadati</taxon>
        <taxon>Pseudomonadota</taxon>
        <taxon>Alphaproteobacteria</taxon>
        <taxon>Sphingomonadales</taxon>
        <taxon>Sphingosinicellaceae</taxon>
        <taxon>Pacificimonas</taxon>
    </lineage>
</organism>
<evidence type="ECO:0000256" key="4">
    <source>
        <dbReference type="ARBA" id="ARBA00023136"/>
    </source>
</evidence>
<evidence type="ECO:0000256" key="2">
    <source>
        <dbReference type="ARBA" id="ARBA00022692"/>
    </source>
</evidence>
<dbReference type="OrthoDB" id="7784409at2"/>
<keyword evidence="2 5" id="KW-0812">Transmembrane</keyword>
<dbReference type="Pfam" id="PF04357">
    <property type="entry name" value="TamB"/>
    <property type="match status" value="1"/>
</dbReference>
<name>A0A219B1T5_9SPHN</name>
<dbReference type="GO" id="GO:0005886">
    <property type="term" value="C:plasma membrane"/>
    <property type="evidence" value="ECO:0007669"/>
    <property type="project" value="InterPro"/>
</dbReference>
<feature type="transmembrane region" description="Helical" evidence="5">
    <location>
        <begin position="28"/>
        <end position="47"/>
    </location>
</feature>
<evidence type="ECO:0000313" key="8">
    <source>
        <dbReference type="Proteomes" id="UP000198462"/>
    </source>
</evidence>
<evidence type="ECO:0000313" key="7">
    <source>
        <dbReference type="EMBL" id="OWV32164.1"/>
    </source>
</evidence>
<accession>A0A219B1T5</accession>
<comment type="caution">
    <text evidence="7">The sequence shown here is derived from an EMBL/GenBank/DDBJ whole genome shotgun (WGS) entry which is preliminary data.</text>
</comment>
<dbReference type="GO" id="GO:0097347">
    <property type="term" value="C:TAM protein secretion complex"/>
    <property type="evidence" value="ECO:0007669"/>
    <property type="project" value="TreeGrafter"/>
</dbReference>
<evidence type="ECO:0000256" key="5">
    <source>
        <dbReference type="SAM" id="Phobius"/>
    </source>
</evidence>
<keyword evidence="3 5" id="KW-1133">Transmembrane helix</keyword>
<keyword evidence="4 5" id="KW-0472">Membrane</keyword>
<evidence type="ECO:0000259" key="6">
    <source>
        <dbReference type="Pfam" id="PF04357"/>
    </source>
</evidence>
<reference evidence="8" key="1">
    <citation type="submission" date="2017-05" db="EMBL/GenBank/DDBJ databases">
        <authorList>
            <person name="Lin X."/>
        </authorList>
    </citation>
    <scope>NUCLEOTIDE SEQUENCE [LARGE SCALE GENOMIC DNA]</scope>
    <source>
        <strain evidence="8">JLT2012</strain>
    </source>
</reference>
<dbReference type="EMBL" id="NFZT01000001">
    <property type="protein sequence ID" value="OWV32164.1"/>
    <property type="molecule type" value="Genomic_DNA"/>
</dbReference>
<dbReference type="RefSeq" id="WP_088710962.1">
    <property type="nucleotide sequence ID" value="NZ_NFZT01000001.1"/>
</dbReference>
<comment type="subcellular location">
    <subcellularLocation>
        <location evidence="1">Membrane</location>
        <topology evidence="1">Single-pass membrane protein</topology>
    </subcellularLocation>
</comment>
<dbReference type="PANTHER" id="PTHR36985">
    <property type="entry name" value="TRANSLOCATION AND ASSEMBLY MODULE SUBUNIT TAMB"/>
    <property type="match status" value="1"/>
</dbReference>
<feature type="domain" description="Translocation and assembly module TamB C-terminal" evidence="6">
    <location>
        <begin position="1060"/>
        <end position="1410"/>
    </location>
</feature>
<dbReference type="GO" id="GO:0009306">
    <property type="term" value="P:protein secretion"/>
    <property type="evidence" value="ECO:0007669"/>
    <property type="project" value="InterPro"/>
</dbReference>
<evidence type="ECO:0000256" key="1">
    <source>
        <dbReference type="ARBA" id="ARBA00004167"/>
    </source>
</evidence>
<proteinExistence type="predicted"/>
<dbReference type="PANTHER" id="PTHR36985:SF1">
    <property type="entry name" value="TRANSLOCATION AND ASSEMBLY MODULE SUBUNIT TAMB"/>
    <property type="match status" value="1"/>
</dbReference>
<gene>
    <name evidence="7" type="ORF">B5C34_00995</name>
</gene>
<dbReference type="Proteomes" id="UP000198462">
    <property type="component" value="Unassembled WGS sequence"/>
</dbReference>
<dbReference type="InterPro" id="IPR007452">
    <property type="entry name" value="TamB_C"/>
</dbReference>
<evidence type="ECO:0000256" key="3">
    <source>
        <dbReference type="ARBA" id="ARBA00022989"/>
    </source>
</evidence>
<keyword evidence="8" id="KW-1185">Reference proteome</keyword>